<feature type="region of interest" description="Disordered" evidence="3">
    <location>
        <begin position="2366"/>
        <end position="2473"/>
    </location>
</feature>
<reference evidence="6 7" key="1">
    <citation type="submission" date="2020-06" db="EMBL/GenBank/DDBJ databases">
        <authorList>
            <person name="Li R."/>
            <person name="Bekaert M."/>
        </authorList>
    </citation>
    <scope>NUCLEOTIDE SEQUENCE [LARGE SCALE GENOMIC DNA]</scope>
    <source>
        <strain evidence="7">wild</strain>
    </source>
</reference>
<feature type="compositionally biased region" description="Polar residues" evidence="3">
    <location>
        <begin position="1958"/>
        <end position="1967"/>
    </location>
</feature>
<feature type="compositionally biased region" description="Acidic residues" evidence="3">
    <location>
        <begin position="2257"/>
        <end position="2272"/>
    </location>
</feature>
<feature type="region of interest" description="Disordered" evidence="3">
    <location>
        <begin position="1200"/>
        <end position="1220"/>
    </location>
</feature>
<dbReference type="InterPro" id="IPR025151">
    <property type="entry name" value="ELYS_dom"/>
</dbReference>
<dbReference type="PANTHER" id="PTHR21583:SF8">
    <property type="entry name" value="PROTEIN ELYS"/>
    <property type="match status" value="1"/>
</dbReference>
<dbReference type="EMBL" id="CACVKT020006392">
    <property type="protein sequence ID" value="CAC5401206.1"/>
    <property type="molecule type" value="Genomic_DNA"/>
</dbReference>
<evidence type="ECO:0000259" key="4">
    <source>
        <dbReference type="Pfam" id="PF13934"/>
    </source>
</evidence>
<evidence type="ECO:0000256" key="1">
    <source>
        <dbReference type="ARBA" id="ARBA00004123"/>
    </source>
</evidence>
<feature type="compositionally biased region" description="Polar residues" evidence="3">
    <location>
        <begin position="2218"/>
        <end position="2235"/>
    </location>
</feature>
<dbReference type="OrthoDB" id="20729at2759"/>
<feature type="compositionally biased region" description="Acidic residues" evidence="3">
    <location>
        <begin position="1353"/>
        <end position="1362"/>
    </location>
</feature>
<feature type="compositionally biased region" description="Polar residues" evidence="3">
    <location>
        <begin position="1479"/>
        <end position="1491"/>
    </location>
</feature>
<feature type="domain" description="ELYS beta-propeller" evidence="5">
    <location>
        <begin position="49"/>
        <end position="524"/>
    </location>
</feature>
<dbReference type="InterPro" id="IPR052620">
    <property type="entry name" value="ELYS/MEL-28_NucAsmblyFactor"/>
</dbReference>
<keyword evidence="7" id="KW-1185">Reference proteome</keyword>
<feature type="compositionally biased region" description="Acidic residues" evidence="3">
    <location>
        <begin position="1793"/>
        <end position="1807"/>
    </location>
</feature>
<feature type="compositionally biased region" description="Basic and acidic residues" evidence="3">
    <location>
        <begin position="1995"/>
        <end position="2011"/>
    </location>
</feature>
<protein>
    <recommendedName>
        <fullName evidence="8">Protein ELYS</fullName>
    </recommendedName>
</protein>
<evidence type="ECO:0000313" key="7">
    <source>
        <dbReference type="Proteomes" id="UP000507470"/>
    </source>
</evidence>
<organism evidence="6 7">
    <name type="scientific">Mytilus coruscus</name>
    <name type="common">Sea mussel</name>
    <dbReference type="NCBI Taxonomy" id="42192"/>
    <lineage>
        <taxon>Eukaryota</taxon>
        <taxon>Metazoa</taxon>
        <taxon>Spiralia</taxon>
        <taxon>Lophotrochozoa</taxon>
        <taxon>Mollusca</taxon>
        <taxon>Bivalvia</taxon>
        <taxon>Autobranchia</taxon>
        <taxon>Pteriomorphia</taxon>
        <taxon>Mytilida</taxon>
        <taxon>Mytiloidea</taxon>
        <taxon>Mytilidae</taxon>
        <taxon>Mytilinae</taxon>
        <taxon>Mytilus</taxon>
    </lineage>
</organism>
<feature type="compositionally biased region" description="Polar residues" evidence="3">
    <location>
        <begin position="2400"/>
        <end position="2410"/>
    </location>
</feature>
<feature type="region of interest" description="Disordered" evidence="3">
    <location>
        <begin position="1584"/>
        <end position="1654"/>
    </location>
</feature>
<dbReference type="SUPFAM" id="SSF50998">
    <property type="entry name" value="Quinoprotein alcohol dehydrogenase-like"/>
    <property type="match status" value="1"/>
</dbReference>
<feature type="domain" description="ELYS-like" evidence="4">
    <location>
        <begin position="761"/>
        <end position="985"/>
    </location>
</feature>
<dbReference type="Proteomes" id="UP000507470">
    <property type="component" value="Unassembled WGS sequence"/>
</dbReference>
<gene>
    <name evidence="6" type="ORF">MCOR_35313</name>
</gene>
<keyword evidence="2" id="KW-0539">Nucleus</keyword>
<feature type="compositionally biased region" description="Basic and acidic residues" evidence="3">
    <location>
        <begin position="1338"/>
        <end position="1347"/>
    </location>
</feature>
<feature type="region of interest" description="Disordered" evidence="3">
    <location>
        <begin position="1280"/>
        <end position="1467"/>
    </location>
</feature>
<sequence length="2536" mass="285356">MTNRIKGSTCKYIRDIMRPGVTPHHISPLLPFDHGVTDYDAGVFSGVSRDGKFLWLVRGPVIEVLDSTSRRRLAAWAFGVTIKDTHSYITCVKEYCYGNSPKLLVGVCNAQQTSMLCVLDLQSSRLSKVIEIPHKINSVEVVTNVGGDFIPVWALNDQLRLFDGIIAVGTISGIVYLIDMCMDENIHSDEVMPSKLQYITPRSRNTADRRRQAIAKRNHLCLVLDEESHGNLFKYRRCDGTELKSFNPSDVVVTCLKYIPQIGTLVVGFSFGSYQLWKLNVPVLEYSSRVEEDSGSVLNVAYQEPENDPKNFCYLWIIRGCDSEEEETISSAALYQLAYNKKTWYSNYGAFYEELTSVSLRFDLEMTANLFNGASNTTVSSRAITGYTLEDPNYKPPAKLNEEESFEESVHGPDLSRCLFVWESTESSQKTYQMALFDMNRWYHAQMPATLRSVGGNLATCSYLSIHSLDEAVNNSAHDELLTVHIYTNSLRKFINTSPLPPEQHFYPASLAFDALLIMESGLMKCHFLGTQRQVLASIEKKGPSVLLNCKEQYNLCILMGLLPRPLDISSHNPTTAQMREQLLTMALEYNMLPFLNRCIQEWSPGEYVHHGCTLKFVLDWAWSRVVHLKNTIDNTCSPLYDWSVVVLDARSMLTLHHAYQKLSHLAAIFRHLLNQGLSTTEQGFIQLQSKLSVVLYISQHLKVVMWFVRAGLLPEHDELNEHLLPGQYSYPAANLVQAFEHRRQELQKLHHDIGETDLLLVDGMVNSMGPAVSDLWIKEGGSGLYPPPSLHALLNVYLLEGIDLTMKNALVLYSLLDLVSLVDHTQHEQFSQKISKFTKSQCIPISVVKLVQGFWLLDHKDFEESMVVMLDPLVTRSLGEWQHYRIIRSLLYQGDCKMALRYITYKQSPLSSPEEVKIKLTVLLANGLTAEALEYQRTYRDEDNMEDMLQHLFQGCQQTKTMDQLLQLPLTENEERQLIRYLTDSKEPHSLELLVLHYLQRARYVEAIQLNEKLKHAVIFEPASKARERASARNAMVDGFLSVLSAVQRKMVFENQSIPKKKTAKLREVKKPQPLSTTVTKNSHAKIVSRSNLFLEILERVQEVKFEDEAETNDQEESKVGPFVYTPVTPRTRSFFGHKQSVVYMAQQESTQTTSPSTWQPPVQGAVTPYNLSKMMSPVSTKRKGKICGADALSMLQTPVPQRKSLSRSRTSSSVPATPQSILKVRQFISNKSPQISPSESMTKVCEEVPVISAPGTPRSVSFREATIQGTPKQLRFMEPQAEVTKVKSPQSSTKGHKSILRSPPSPKSVKDRSPTPESISRSPKHKSTLDILQRPPLHDTERPNTSHEQPSLEEDTETDDSVMIVDSEITFNCSKKSESEGEGKDSSTEEFDEQPNILAHPPAPPAQVTSLKKSVMLTSPVKLKHSPLKTTAAPRSPTVKLTKSPARGMMPPKFEIPEEDIPEQDCSPRVKFAEIDSGNNRLLETATQSDEPIEIDDTDEDDVNTDNEKVVSFGVVEEHRDSIHEIDDSLSSDEDLDDKINEIENRITDLAQQEEIEEYVVEDRELKPQNLFKKKDRSVSIRFVPPDSSSGIKESIQVSDESVSDDVTSSDKEETHISSDENIPIVLSSYEKEEDSSFSGGEAFVTTTGEDENLHLELSDEDEIMDVDDGQIPSKVKVSGHSDSEAALINVYSSFVDSLSKDAMESEDKCEDGNQLQATGIDVEEKDTIPHSDQLNDEDATNIHNAEEQIESDSLGQDNKELVNVEDSELPPLTEIEENCFDEKRLSTLLENEDDDDNLEDDVNSDGEVLEKRSPYKTFHPHKPRTRSDSMSEEPELRRSSRRLSSMAIVEEAEAALPVPKSPGRKKKGEVIKEPPKSPGRKKSALNTESELVEGGIVIKSPARRGRKGPQDENAISKSPSRRQSLRIAESVQIETTKSPSRRKGTKKEEDKNLESLESSEQGVSKSPGRRKSVKNAEDLEIMKSPGRRKSMRNVEDSKVTKSPDRVQTDEEGLEKVQSPSRRRSTKTVNYKGMTSPSSRRRNKSKSPEHSQIEKSVSKSPGRRKNILKDVDKIEENESTVPKSPGRRKSILKNVDKIEESKSSVPKSPGRRKSILKNVDKIEESESTVPKSPGRRKSILKAEDESNSILKSPGRRKSNIGENTKSPARGRKKGVNIVGEDNADSDNLVSENNTNTEDNDKINVKKSPSRRKKNADSFTEVKSPSRRSVASRQLSAVSDESLSSRRSLRSQSPMFEDEDEIPTEVGDQQEEQMQSDGEILTPPDSEMDSPSKSKKSTVTPTRGRRGRQSTTASRRSKRNEDKTETSDLFETESEEVQPVFSFSNPMEVDLPTEDFTKVKEASEVQSFIFSPPAPPRTRKSSFHEDTSQLAAQEHSILLPSTSREQTPIRSREGTPVKSVSKRGRRRKGSSDSDVSIPLSIPEEPPGTTTEETDVQSESEPPIKKEKKSRRKKKLLNYDEVNLISPIKEEEGETEVERPLTRQRLRRTQEMPILTLRGAKGTGVLPRKKRVAKLW</sequence>
<dbReference type="GO" id="GO:0005634">
    <property type="term" value="C:nucleus"/>
    <property type="evidence" value="ECO:0007669"/>
    <property type="project" value="UniProtKB-SubCell"/>
</dbReference>
<evidence type="ECO:0000259" key="5">
    <source>
        <dbReference type="Pfam" id="PF16687"/>
    </source>
</evidence>
<feature type="compositionally biased region" description="Basic and acidic residues" evidence="3">
    <location>
        <begin position="1377"/>
        <end position="1389"/>
    </location>
</feature>
<dbReference type="PANTHER" id="PTHR21583">
    <property type="entry name" value="ELYS PROTEIN"/>
    <property type="match status" value="1"/>
</dbReference>
<feature type="compositionally biased region" description="Basic and acidic residues" evidence="3">
    <location>
        <begin position="2069"/>
        <end position="2078"/>
    </location>
</feature>
<comment type="subcellular location">
    <subcellularLocation>
        <location evidence="1">Nucleus</location>
    </subcellularLocation>
</comment>
<feature type="compositionally biased region" description="Low complexity" evidence="3">
    <location>
        <begin position="1596"/>
        <end position="1609"/>
    </location>
</feature>
<evidence type="ECO:0000256" key="3">
    <source>
        <dbReference type="SAM" id="MobiDB-lite"/>
    </source>
</evidence>
<feature type="region of interest" description="Disordered" evidence="3">
    <location>
        <begin position="1705"/>
        <end position="2350"/>
    </location>
</feature>
<feature type="region of interest" description="Disordered" evidence="3">
    <location>
        <begin position="1479"/>
        <end position="1508"/>
    </location>
</feature>
<dbReference type="Pfam" id="PF16687">
    <property type="entry name" value="ELYS-bb"/>
    <property type="match status" value="1"/>
</dbReference>
<feature type="compositionally biased region" description="Basic and acidic residues" evidence="3">
    <location>
        <begin position="1828"/>
        <end position="1841"/>
    </location>
</feature>
<feature type="compositionally biased region" description="Low complexity" evidence="3">
    <location>
        <begin position="2236"/>
        <end position="2254"/>
    </location>
</feature>
<evidence type="ECO:0000313" key="6">
    <source>
        <dbReference type="EMBL" id="CAC5401206.1"/>
    </source>
</evidence>
<dbReference type="InterPro" id="IPR032040">
    <property type="entry name" value="ELYS-bb"/>
</dbReference>
<accession>A0A6J8D044</accession>
<proteinExistence type="predicted"/>
<evidence type="ECO:0000256" key="2">
    <source>
        <dbReference type="ARBA" id="ARBA00023242"/>
    </source>
</evidence>
<evidence type="ECO:0008006" key="8">
    <source>
        <dbReference type="Google" id="ProtNLM"/>
    </source>
</evidence>
<dbReference type="InterPro" id="IPR011047">
    <property type="entry name" value="Quinoprotein_ADH-like_sf"/>
</dbReference>
<feature type="compositionally biased region" description="Polar residues" evidence="3">
    <location>
        <begin position="2187"/>
        <end position="2198"/>
    </location>
</feature>
<dbReference type="Pfam" id="PF13934">
    <property type="entry name" value="ELYS"/>
    <property type="match status" value="1"/>
</dbReference>
<feature type="compositionally biased region" description="Basic and acidic residues" evidence="3">
    <location>
        <begin position="1611"/>
        <end position="1621"/>
    </location>
</feature>
<feature type="compositionally biased region" description="Acidic residues" evidence="3">
    <location>
        <begin position="1766"/>
        <end position="1782"/>
    </location>
</feature>
<feature type="compositionally biased region" description="Basic and acidic residues" evidence="3">
    <location>
        <begin position="2048"/>
        <end position="2059"/>
    </location>
</feature>
<feature type="compositionally biased region" description="Acidic residues" evidence="3">
    <location>
        <begin position="1493"/>
        <end position="1507"/>
    </location>
</feature>
<name>A0A6J8D044_MYTCO</name>